<dbReference type="Pfam" id="PF01370">
    <property type="entry name" value="Epimerase"/>
    <property type="match status" value="1"/>
</dbReference>
<proteinExistence type="predicted"/>
<dbReference type="InterPro" id="IPR036291">
    <property type="entry name" value="NAD(P)-bd_dom_sf"/>
</dbReference>
<protein>
    <submittedName>
        <fullName evidence="2">Saccharopine dehydrogenase</fullName>
    </submittedName>
</protein>
<reference evidence="2 3" key="1">
    <citation type="submission" date="2017-03" db="EMBL/GenBank/DDBJ databases">
        <authorList>
            <person name="Afonso C.L."/>
            <person name="Miller P.J."/>
            <person name="Scott M.A."/>
            <person name="Spackman E."/>
            <person name="Goraichik I."/>
            <person name="Dimitrov K.M."/>
            <person name="Suarez D.L."/>
            <person name="Swayne D.E."/>
        </authorList>
    </citation>
    <scope>NUCLEOTIDE SEQUENCE [LARGE SCALE GENOMIC DNA]</scope>
    <source>
        <strain evidence="2 3">CECT 7680</strain>
    </source>
</reference>
<evidence type="ECO:0000313" key="2">
    <source>
        <dbReference type="EMBL" id="SLN54217.1"/>
    </source>
</evidence>
<dbReference type="Proteomes" id="UP000193409">
    <property type="component" value="Unassembled WGS sequence"/>
</dbReference>
<name>A0A1Y5T223_9RHOB</name>
<accession>A0A1Y5T223</accession>
<gene>
    <name evidence="2" type="ORF">PSA7680_02826</name>
</gene>
<dbReference type="InterPro" id="IPR001509">
    <property type="entry name" value="Epimerase_deHydtase"/>
</dbReference>
<evidence type="ECO:0000259" key="1">
    <source>
        <dbReference type="Pfam" id="PF01370"/>
    </source>
</evidence>
<feature type="domain" description="NAD-dependent epimerase/dehydratase" evidence="1">
    <location>
        <begin position="15"/>
        <end position="85"/>
    </location>
</feature>
<keyword evidence="3" id="KW-1185">Reference proteome</keyword>
<dbReference type="AlphaFoldDB" id="A0A1Y5T223"/>
<organism evidence="2 3">
    <name type="scientific">Pseudoruegeria aquimaris</name>
    <dbReference type="NCBI Taxonomy" id="393663"/>
    <lineage>
        <taxon>Bacteria</taxon>
        <taxon>Pseudomonadati</taxon>
        <taxon>Pseudomonadota</taxon>
        <taxon>Alphaproteobacteria</taxon>
        <taxon>Rhodobacterales</taxon>
        <taxon>Roseobacteraceae</taxon>
        <taxon>Pseudoruegeria</taxon>
    </lineage>
</organism>
<dbReference type="Gene3D" id="3.40.50.720">
    <property type="entry name" value="NAD(P)-binding Rossmann-like Domain"/>
    <property type="match status" value="1"/>
</dbReference>
<dbReference type="OrthoDB" id="7813413at2"/>
<sequence>MNMSRPTTTDKTRVWILGGTGAVGRQVLRRLPQQRVVEVITVSRGAPAKAAWPRHVQMDLSQPDVTLPLHRGDRVINLTQRTPPSLVYETIRRGAVFVDSSASPTYVQALRRAAVEAAGPGYLLDCAGVAPGLTNMMACRVVERHPKTRRTEIAVELGLSKHAGLAATEWFLRNLGTSYDATINGAARNLRPGELQSRFPFHDGAPARLALGFPFVEQSVLAQKFPGPSTTVLSYLALDPPWATAAVARLLRWGAGGVLSRNADRAARWLLRLPAFGPASTRVVVRGFDREERKTGELRFVTGDQTSATAAVIAATALAAPVLAATSGPVLTAADVLTLDEAVAAIRAVQPEARLEGGTGAEPALGKPEKEVAG</sequence>
<dbReference type="SUPFAM" id="SSF51735">
    <property type="entry name" value="NAD(P)-binding Rossmann-fold domains"/>
    <property type="match status" value="1"/>
</dbReference>
<evidence type="ECO:0000313" key="3">
    <source>
        <dbReference type="Proteomes" id="UP000193409"/>
    </source>
</evidence>
<dbReference type="EMBL" id="FWFQ01000022">
    <property type="protein sequence ID" value="SLN54217.1"/>
    <property type="molecule type" value="Genomic_DNA"/>
</dbReference>